<comment type="caution">
    <text evidence="1">The sequence shown here is derived from an EMBL/GenBank/DDBJ whole genome shotgun (WGS) entry which is preliminary data.</text>
</comment>
<accession>A0ABW0JQI3</accession>
<dbReference type="EMBL" id="JBHSMK010000009">
    <property type="protein sequence ID" value="MFC5438015.1"/>
    <property type="molecule type" value="Genomic_DNA"/>
</dbReference>
<name>A0ABW0JQI3_9GAMM</name>
<dbReference type="RefSeq" id="WP_377306608.1">
    <property type="nucleotide sequence ID" value="NZ_JBHSMK010000009.1"/>
</dbReference>
<protein>
    <submittedName>
        <fullName evidence="1">Uncharacterized protein</fullName>
    </submittedName>
</protein>
<proteinExistence type="predicted"/>
<keyword evidence="2" id="KW-1185">Reference proteome</keyword>
<gene>
    <name evidence="1" type="ORF">ACFPME_15750</name>
</gene>
<dbReference type="Proteomes" id="UP001596013">
    <property type="component" value="Unassembled WGS sequence"/>
</dbReference>
<reference evidence="2" key="1">
    <citation type="journal article" date="2019" name="Int. J. Syst. Evol. Microbiol.">
        <title>The Global Catalogue of Microorganisms (GCM) 10K type strain sequencing project: providing services to taxonomists for standard genome sequencing and annotation.</title>
        <authorList>
            <consortium name="The Broad Institute Genomics Platform"/>
            <consortium name="The Broad Institute Genome Sequencing Center for Infectious Disease"/>
            <person name="Wu L."/>
            <person name="Ma J."/>
        </authorList>
    </citation>
    <scope>NUCLEOTIDE SEQUENCE [LARGE SCALE GENOMIC DNA]</scope>
    <source>
        <strain evidence="2">JCM 17130</strain>
    </source>
</reference>
<sequence>MPRLSRHRTLLPVLQAIVALAAICWFGEAGRYGFAGLPGKADLRVMDGVYIGPGGDSLIEIAVNQRGETWHRLFTLYPRAAPRARLLRGEQMNLLVNGAGVIMQIESAVSTIHWSYEQEWRRHRQVMDLSGLTGTLALLGCGLLYLTRHEE</sequence>
<evidence type="ECO:0000313" key="1">
    <source>
        <dbReference type="EMBL" id="MFC5438015.1"/>
    </source>
</evidence>
<evidence type="ECO:0000313" key="2">
    <source>
        <dbReference type="Proteomes" id="UP001596013"/>
    </source>
</evidence>
<organism evidence="1 2">
    <name type="scientific">Rhodanobacter umsongensis</name>
    <dbReference type="NCBI Taxonomy" id="633153"/>
    <lineage>
        <taxon>Bacteria</taxon>
        <taxon>Pseudomonadati</taxon>
        <taxon>Pseudomonadota</taxon>
        <taxon>Gammaproteobacteria</taxon>
        <taxon>Lysobacterales</taxon>
        <taxon>Rhodanobacteraceae</taxon>
        <taxon>Rhodanobacter</taxon>
    </lineage>
</organism>